<reference evidence="1" key="1">
    <citation type="submission" date="2022-07" db="EMBL/GenBank/DDBJ databases">
        <authorList>
            <person name="Trinca V."/>
            <person name="Uliana J.V.C."/>
            <person name="Torres T.T."/>
            <person name="Ward R.J."/>
            <person name="Monesi N."/>
        </authorList>
    </citation>
    <scope>NUCLEOTIDE SEQUENCE</scope>
    <source>
        <strain evidence="1">HSMRA1968</strain>
        <tissue evidence="1">Whole embryos</tissue>
    </source>
</reference>
<keyword evidence="2" id="KW-1185">Reference proteome</keyword>
<sequence>MKPAMNRSGLS</sequence>
<proteinExistence type="predicted"/>
<name>A0A9Q0N4A0_9DIPT</name>
<evidence type="ECO:0000313" key="1">
    <source>
        <dbReference type="EMBL" id="KAJ6643308.1"/>
    </source>
</evidence>
<accession>A0A9Q0N4A0</accession>
<organism evidence="1 2">
    <name type="scientific">Pseudolycoriella hygida</name>
    <dbReference type="NCBI Taxonomy" id="35572"/>
    <lineage>
        <taxon>Eukaryota</taxon>
        <taxon>Metazoa</taxon>
        <taxon>Ecdysozoa</taxon>
        <taxon>Arthropoda</taxon>
        <taxon>Hexapoda</taxon>
        <taxon>Insecta</taxon>
        <taxon>Pterygota</taxon>
        <taxon>Neoptera</taxon>
        <taxon>Endopterygota</taxon>
        <taxon>Diptera</taxon>
        <taxon>Nematocera</taxon>
        <taxon>Sciaroidea</taxon>
        <taxon>Sciaridae</taxon>
        <taxon>Pseudolycoriella</taxon>
    </lineage>
</organism>
<evidence type="ECO:0000313" key="2">
    <source>
        <dbReference type="Proteomes" id="UP001151699"/>
    </source>
</evidence>
<dbReference type="Proteomes" id="UP001151699">
    <property type="component" value="Chromosome B"/>
</dbReference>
<protein>
    <submittedName>
        <fullName evidence="1">Uncharacterized protein</fullName>
    </submittedName>
</protein>
<gene>
    <name evidence="1" type="ORF">Bhyg_08268</name>
</gene>
<comment type="caution">
    <text evidence="1">The sequence shown here is derived from an EMBL/GenBank/DDBJ whole genome shotgun (WGS) entry which is preliminary data.</text>
</comment>
<dbReference type="EMBL" id="WJQU01000002">
    <property type="protein sequence ID" value="KAJ6643308.1"/>
    <property type="molecule type" value="Genomic_DNA"/>
</dbReference>